<dbReference type="GO" id="GO:0043022">
    <property type="term" value="F:ribosome binding"/>
    <property type="evidence" value="ECO:0007669"/>
    <property type="project" value="TreeGrafter"/>
</dbReference>
<accession>A0A1F6NQ21</accession>
<sequence>MRISRKKRPEKALIPKYKKNGEIDAPELIVLDEEGKNIGTMPTKEALDMAFDKELDLVEINPKSSPPVARLIDFTEFKYQKEKEARKQKAHSRASETKGLRLSARISEHDLEIKQKQAEKFLNRGDKVKIELNMKGRENARPEIGIEIVKKMIDNIQKTTETRFEQEILRQGKSIVAIIVKK</sequence>
<evidence type="ECO:0000256" key="1">
    <source>
        <dbReference type="ARBA" id="ARBA00005439"/>
    </source>
</evidence>
<dbReference type="Proteomes" id="UP000178349">
    <property type="component" value="Unassembled WGS sequence"/>
</dbReference>
<proteinExistence type="inferred from homology"/>
<reference evidence="7 8" key="1">
    <citation type="journal article" date="2016" name="Nat. Commun.">
        <title>Thousands of microbial genomes shed light on interconnected biogeochemical processes in an aquifer system.</title>
        <authorList>
            <person name="Anantharaman K."/>
            <person name="Brown C.T."/>
            <person name="Hug L.A."/>
            <person name="Sharon I."/>
            <person name="Castelle C.J."/>
            <person name="Probst A.J."/>
            <person name="Thomas B.C."/>
            <person name="Singh A."/>
            <person name="Wilkins M.J."/>
            <person name="Karaoz U."/>
            <person name="Brodie E.L."/>
            <person name="Williams K.H."/>
            <person name="Hubbard S.S."/>
            <person name="Banfield J.F."/>
        </authorList>
    </citation>
    <scope>NUCLEOTIDE SEQUENCE [LARGE SCALE GENOMIC DNA]</scope>
</reference>
<keyword evidence="3" id="KW-0648">Protein biosynthesis</keyword>
<dbReference type="InterPro" id="IPR036788">
    <property type="entry name" value="T_IF-3_C_sf"/>
</dbReference>
<evidence type="ECO:0000313" key="7">
    <source>
        <dbReference type="EMBL" id="OGH85959.1"/>
    </source>
</evidence>
<dbReference type="Pfam" id="PF05198">
    <property type="entry name" value="IF3_N"/>
    <property type="match status" value="1"/>
</dbReference>
<dbReference type="Gene3D" id="3.30.110.10">
    <property type="entry name" value="Translation initiation factor 3 (IF-3), C-terminal domain"/>
    <property type="match status" value="1"/>
</dbReference>
<evidence type="ECO:0000259" key="5">
    <source>
        <dbReference type="Pfam" id="PF00707"/>
    </source>
</evidence>
<keyword evidence="2 7" id="KW-0396">Initiation factor</keyword>
<organism evidence="7 8">
    <name type="scientific">Candidatus Magasanikbacteria bacterium RIFOXYC12_FULL_33_11</name>
    <dbReference type="NCBI Taxonomy" id="1798701"/>
    <lineage>
        <taxon>Bacteria</taxon>
        <taxon>Candidatus Magasanikiibacteriota</taxon>
    </lineage>
</organism>
<dbReference type="GO" id="GO:0005737">
    <property type="term" value="C:cytoplasm"/>
    <property type="evidence" value="ECO:0007669"/>
    <property type="project" value="UniProtKB-ARBA"/>
</dbReference>
<dbReference type="PANTHER" id="PTHR10938">
    <property type="entry name" value="TRANSLATION INITIATION FACTOR IF-3"/>
    <property type="match status" value="1"/>
</dbReference>
<dbReference type="NCBIfam" id="TIGR00168">
    <property type="entry name" value="infC"/>
    <property type="match status" value="1"/>
</dbReference>
<dbReference type="InterPro" id="IPR001288">
    <property type="entry name" value="Translation_initiation_fac_3"/>
</dbReference>
<feature type="domain" description="Translation initiation factor 3 C-terminal" evidence="5">
    <location>
        <begin position="96"/>
        <end position="181"/>
    </location>
</feature>
<dbReference type="GO" id="GO:0032790">
    <property type="term" value="P:ribosome disassembly"/>
    <property type="evidence" value="ECO:0007669"/>
    <property type="project" value="TreeGrafter"/>
</dbReference>
<dbReference type="Pfam" id="PF00707">
    <property type="entry name" value="IF3_C"/>
    <property type="match status" value="1"/>
</dbReference>
<dbReference type="Gene3D" id="3.10.20.80">
    <property type="entry name" value="Translation initiation factor 3 (IF-3), N-terminal domain"/>
    <property type="match status" value="1"/>
</dbReference>
<evidence type="ECO:0000256" key="2">
    <source>
        <dbReference type="ARBA" id="ARBA00022540"/>
    </source>
</evidence>
<dbReference type="InterPro" id="IPR036787">
    <property type="entry name" value="T_IF-3_N_sf"/>
</dbReference>
<name>A0A1F6NQ21_9BACT</name>
<evidence type="ECO:0000256" key="3">
    <source>
        <dbReference type="ARBA" id="ARBA00022917"/>
    </source>
</evidence>
<dbReference type="GO" id="GO:0003743">
    <property type="term" value="F:translation initiation factor activity"/>
    <property type="evidence" value="ECO:0007669"/>
    <property type="project" value="UniProtKB-UniRule"/>
</dbReference>
<dbReference type="PANTHER" id="PTHR10938:SF0">
    <property type="entry name" value="TRANSLATION INITIATION FACTOR IF-3, MITOCHONDRIAL"/>
    <property type="match status" value="1"/>
</dbReference>
<evidence type="ECO:0000259" key="6">
    <source>
        <dbReference type="Pfam" id="PF05198"/>
    </source>
</evidence>
<dbReference type="SUPFAM" id="SSF55200">
    <property type="entry name" value="Translation initiation factor IF3, C-terminal domain"/>
    <property type="match status" value="1"/>
</dbReference>
<dbReference type="SUPFAM" id="SSF54364">
    <property type="entry name" value="Translation initiation factor IF3, N-terminal domain"/>
    <property type="match status" value="1"/>
</dbReference>
<comment type="similarity">
    <text evidence="1">Belongs to the IF-3 family.</text>
</comment>
<dbReference type="EMBL" id="MFQW01000033">
    <property type="protein sequence ID" value="OGH85959.1"/>
    <property type="molecule type" value="Genomic_DNA"/>
</dbReference>
<dbReference type="InterPro" id="IPR019815">
    <property type="entry name" value="Translation_initiation_fac_3_C"/>
</dbReference>
<gene>
    <name evidence="7" type="ORF">A2493_00245</name>
</gene>
<feature type="domain" description="Translation initiation factor 3 N-terminal" evidence="6">
    <location>
        <begin position="20"/>
        <end position="88"/>
    </location>
</feature>
<dbReference type="AlphaFoldDB" id="A0A1F6NQ21"/>
<comment type="caution">
    <text evidence="7">The sequence shown here is derived from an EMBL/GenBank/DDBJ whole genome shotgun (WGS) entry which is preliminary data.</text>
</comment>
<dbReference type="InterPro" id="IPR019814">
    <property type="entry name" value="Translation_initiation_fac_3_N"/>
</dbReference>
<evidence type="ECO:0000256" key="4">
    <source>
        <dbReference type="NCBIfam" id="TIGR00168"/>
    </source>
</evidence>
<protein>
    <recommendedName>
        <fullName evidence="4">Translation initiation factor IF-3</fullName>
    </recommendedName>
</protein>
<evidence type="ECO:0000313" key="8">
    <source>
        <dbReference type="Proteomes" id="UP000178349"/>
    </source>
</evidence>